<keyword evidence="1" id="KW-0732">Signal</keyword>
<evidence type="ECO:0000256" key="2">
    <source>
        <dbReference type="SAM" id="MobiDB-lite"/>
    </source>
</evidence>
<evidence type="ECO:0000313" key="4">
    <source>
        <dbReference type="Proteomes" id="UP000649799"/>
    </source>
</evidence>
<dbReference type="InterPro" id="IPR013517">
    <property type="entry name" value="FG-GAP"/>
</dbReference>
<feature type="region of interest" description="Disordered" evidence="2">
    <location>
        <begin position="34"/>
        <end position="60"/>
    </location>
</feature>
<keyword evidence="4" id="KW-1185">Reference proteome</keyword>
<organism evidence="3 4">
    <name type="scientific">Cyclobacterium plantarum</name>
    <dbReference type="NCBI Taxonomy" id="2716263"/>
    <lineage>
        <taxon>Bacteria</taxon>
        <taxon>Pseudomonadati</taxon>
        <taxon>Bacteroidota</taxon>
        <taxon>Cytophagia</taxon>
        <taxon>Cytophagales</taxon>
        <taxon>Cyclobacteriaceae</taxon>
        <taxon>Cyclobacterium</taxon>
    </lineage>
</organism>
<dbReference type="EMBL" id="JAANYN010000003">
    <property type="protein sequence ID" value="NHE56791.1"/>
    <property type="molecule type" value="Genomic_DNA"/>
</dbReference>
<reference evidence="3 4" key="1">
    <citation type="submission" date="2020-03" db="EMBL/GenBank/DDBJ databases">
        <title>Cyclobacterium plantarum sp. nov., a marine bacterium isolated from a coastal-marine wetland.</title>
        <authorList>
            <person name="Sanchez-Porro C."/>
            <person name="Ventosa A."/>
            <person name="Amoozegar M."/>
        </authorList>
    </citation>
    <scope>NUCLEOTIDE SEQUENCE [LARGE SCALE GENOMIC DNA]</scope>
    <source>
        <strain evidence="3 4">GBPx2</strain>
    </source>
</reference>
<dbReference type="SUPFAM" id="SSF69318">
    <property type="entry name" value="Integrin alpha N-terminal domain"/>
    <property type="match status" value="1"/>
</dbReference>
<feature type="compositionally biased region" description="Basic and acidic residues" evidence="2">
    <location>
        <begin position="37"/>
        <end position="47"/>
    </location>
</feature>
<dbReference type="Gene3D" id="2.130.10.130">
    <property type="entry name" value="Integrin alpha, N-terminal"/>
    <property type="match status" value="1"/>
</dbReference>
<name>A0ABX0H990_9BACT</name>
<dbReference type="PANTHER" id="PTHR44103">
    <property type="entry name" value="PROPROTEIN CONVERTASE P"/>
    <property type="match status" value="1"/>
</dbReference>
<proteinExistence type="predicted"/>
<comment type="caution">
    <text evidence="3">The sequence shown here is derived from an EMBL/GenBank/DDBJ whole genome shotgun (WGS) entry which is preliminary data.</text>
</comment>
<dbReference type="Pfam" id="PF13517">
    <property type="entry name" value="FG-GAP_3"/>
    <property type="match status" value="1"/>
</dbReference>
<accession>A0ABX0H990</accession>
<gene>
    <name evidence="3" type="ORF">G9Q97_08185</name>
</gene>
<evidence type="ECO:0000256" key="1">
    <source>
        <dbReference type="ARBA" id="ARBA00022729"/>
    </source>
</evidence>
<protein>
    <submittedName>
        <fullName evidence="3">VCBS repeat-containing protein</fullName>
    </submittedName>
</protein>
<dbReference type="PANTHER" id="PTHR44103:SF1">
    <property type="entry name" value="PROPROTEIN CONVERTASE P"/>
    <property type="match status" value="1"/>
</dbReference>
<evidence type="ECO:0000313" key="3">
    <source>
        <dbReference type="EMBL" id="NHE56791.1"/>
    </source>
</evidence>
<sequence length="537" mass="60642">MSISYQSLRFHVNIFPLLIQVCLFFLIGSGCTSSSNEKTRENQEKQPKKSHFQKKPDPIDQPAVSLAKSYCTGCHQYPDPALLDKETWKTILPRMGHYYGIYADDTTRDWLMEGGRAGQIVARNNVFPESPTIDTLVFNKISAYFLEQAPDKLDGPVENDIRIGLEGFSLRRPDSQTRNPMTLMVHISGPNRFYISDVGRSSLAIMNNAFQVQKTAPSPEGTVWIHEGERYDYALVIGTFNPTDMDLGFVMRLPDGPGQPTPIIARNLQRPVHMDRGDLDGDGLEDMVICEYGKQTGSLAWWKQDQNGNYLKRILRQKPGATKAYIRDLNNNGKEDIIALFGQGDEGIFIYYNQGNGNFVEESVLRFPASYGSSYFELFDFNEDGHMDIIYTNGDNADYDPIAKPYHGIRIFINDGNNRFKEEFFYPLNGAYKAVPADFDQDGDVDIAAISFFPDYENAPEKSFVYLENQGSMDFEAGTFPAAAEGRWMAMDVGDMDGDGDLDILLGSMVFGTDYSDYFDKWVEGSLPFLWLENGLR</sequence>
<dbReference type="Proteomes" id="UP000649799">
    <property type="component" value="Unassembled WGS sequence"/>
</dbReference>
<dbReference type="InterPro" id="IPR028994">
    <property type="entry name" value="Integrin_alpha_N"/>
</dbReference>